<evidence type="ECO:0008006" key="3">
    <source>
        <dbReference type="Google" id="ProtNLM"/>
    </source>
</evidence>
<evidence type="ECO:0000313" key="2">
    <source>
        <dbReference type="Proteomes" id="UP001325680"/>
    </source>
</evidence>
<name>A0ABZ0W9U7_9BACT</name>
<keyword evidence="2" id="KW-1185">Reference proteome</keyword>
<proteinExistence type="predicted"/>
<accession>A0ABZ0W9U7</accession>
<dbReference type="EMBL" id="CP139960">
    <property type="protein sequence ID" value="WQD40058.1"/>
    <property type="molecule type" value="Genomic_DNA"/>
</dbReference>
<protein>
    <recommendedName>
        <fullName evidence="3">Peptidase M12A domain-containing protein</fullName>
    </recommendedName>
</protein>
<evidence type="ECO:0000313" key="1">
    <source>
        <dbReference type="EMBL" id="WQD40058.1"/>
    </source>
</evidence>
<dbReference type="Proteomes" id="UP001325680">
    <property type="component" value="Chromosome"/>
</dbReference>
<organism evidence="1 2">
    <name type="scientific">Niabella yanshanensis</name>
    <dbReference type="NCBI Taxonomy" id="577386"/>
    <lineage>
        <taxon>Bacteria</taxon>
        <taxon>Pseudomonadati</taxon>
        <taxon>Bacteroidota</taxon>
        <taxon>Chitinophagia</taxon>
        <taxon>Chitinophagales</taxon>
        <taxon>Chitinophagaceae</taxon>
        <taxon>Niabella</taxon>
    </lineage>
</organism>
<sequence>MPHHTPFTLAADEVCIDHETDITAGELDVNDAYDLYLIARGKPVREYKLVCFMNLQFFFQDKNGKWTDLQKQSFVNDWIAGVKSAWNRKLLRVLGNGVQVVLEFEFKTQVEGIWIFDHWEISVQKTTSFEQSYVTPARGSSQLDSMDLVLTTKPRGRQRGVVHEFGHMIGLEDEYKPRTRWQHDGASVMNNGEIVRNRHIAHFVSWVNQKFRKHNIK</sequence>
<dbReference type="RefSeq" id="WP_114789448.1">
    <property type="nucleotide sequence ID" value="NZ_CP139960.1"/>
</dbReference>
<reference evidence="1 2" key="1">
    <citation type="submission" date="2023-12" db="EMBL/GenBank/DDBJ databases">
        <title>Genome sequencing and assembly of bacterial species from a model synthetic community.</title>
        <authorList>
            <person name="Hogle S.L."/>
        </authorList>
    </citation>
    <scope>NUCLEOTIDE SEQUENCE [LARGE SCALE GENOMIC DNA]</scope>
    <source>
        <strain evidence="1 2">HAMBI_3031</strain>
    </source>
</reference>
<gene>
    <name evidence="1" type="ORF">U0035_07860</name>
</gene>